<evidence type="ECO:0000256" key="8">
    <source>
        <dbReference type="SAM" id="MobiDB-lite"/>
    </source>
</evidence>
<evidence type="ECO:0000256" key="1">
    <source>
        <dbReference type="ARBA" id="ARBA00004496"/>
    </source>
</evidence>
<feature type="region of interest" description="Disordered" evidence="8">
    <location>
        <begin position="40"/>
        <end position="77"/>
    </location>
</feature>
<dbReference type="InterPro" id="IPR013873">
    <property type="entry name" value="Cdc37_C"/>
</dbReference>
<evidence type="ECO:0000313" key="12">
    <source>
        <dbReference type="EnsemblMetazoa" id="XP_014249360.1"/>
    </source>
</evidence>
<dbReference type="InterPro" id="IPR013874">
    <property type="entry name" value="Cdc37_Hsp90-bd"/>
</dbReference>
<dbReference type="AlphaFoldDB" id="A0A8I6THH1"/>
<keyword evidence="13" id="KW-1185">Reference proteome</keyword>
<feature type="domain" description="Cdc37 C-terminal" evidence="9">
    <location>
        <begin position="283"/>
        <end position="355"/>
    </location>
</feature>
<dbReference type="GO" id="GO:0051087">
    <property type="term" value="F:protein-folding chaperone binding"/>
    <property type="evidence" value="ECO:0007669"/>
    <property type="project" value="TreeGrafter"/>
</dbReference>
<dbReference type="FunFam" id="1.20.58.610:FF:000001">
    <property type="entry name" value="Hsp90 co-chaperone Cdc37-like 1"/>
    <property type="match status" value="1"/>
</dbReference>
<dbReference type="Pfam" id="PF08565">
    <property type="entry name" value="CDC37_M"/>
    <property type="match status" value="1"/>
</dbReference>
<dbReference type="PANTHER" id="PTHR12800">
    <property type="entry name" value="CDC37-RELATED"/>
    <property type="match status" value="1"/>
</dbReference>
<dbReference type="InterPro" id="IPR004918">
    <property type="entry name" value="Cdc37"/>
</dbReference>
<dbReference type="PANTHER" id="PTHR12800:SF4">
    <property type="entry name" value="HSP90 CO-CHAPERONE CDC37"/>
    <property type="match status" value="1"/>
</dbReference>
<evidence type="ECO:0000259" key="11">
    <source>
        <dbReference type="SMART" id="SM01071"/>
    </source>
</evidence>
<sequence length="364" mass="42162">MVDYSKWRKIEISDDEDETHPSIESSALFDYKHQARIRRMEEAQKEKDDLAKAKTDNQNKIKELKMKLTDGSGEGDTSVERSLLEELEKTAETFDQIEERLKNKERLTPWNIDTISQPGYTKTLIKRNSPTKPPTLTEEEREKRLQDFIKKNEKTLQQYGTLRSYDESQQFLEDHPHLVCEDTANYLVIWCVNLELQEKAKLSKLVAHQCICMQYILELAKRLDADPRNCVTTFFSKIKICDGCYKSNFEDELRSFIERVKESAREKLEIAAKEQEEEDRQARLGPGGLDPVEVFDNLPQNMKTCFLKQDVAMLQKAIADMPQDEVAYHMKRCVDAGLWVSGEEDFEKIKPSVDTSTSSSSVPK</sequence>
<proteinExistence type="inferred from homology"/>
<feature type="compositionally biased region" description="Basic and acidic residues" evidence="8">
    <location>
        <begin position="40"/>
        <end position="68"/>
    </location>
</feature>
<dbReference type="OMA" id="NWCIDLE"/>
<accession>A0A8I6THH1</accession>
<feature type="domain" description="Cdc37 Hsp90 binding" evidence="10">
    <location>
        <begin position="121"/>
        <end position="279"/>
    </location>
</feature>
<evidence type="ECO:0000256" key="4">
    <source>
        <dbReference type="ARBA" id="ARBA00022490"/>
    </source>
</evidence>
<evidence type="ECO:0000256" key="2">
    <source>
        <dbReference type="ARBA" id="ARBA00006222"/>
    </source>
</evidence>
<dbReference type="Pfam" id="PF08564">
    <property type="entry name" value="CDC37_C"/>
    <property type="match status" value="1"/>
</dbReference>
<dbReference type="SUPFAM" id="SSF101391">
    <property type="entry name" value="Hsp90 co-chaperone CDC37"/>
    <property type="match status" value="1"/>
</dbReference>
<feature type="domain" description="Cdc37 N-terminal" evidence="11">
    <location>
        <begin position="1"/>
        <end position="123"/>
    </location>
</feature>
<dbReference type="Gene3D" id="1.20.58.610">
    <property type="entry name" value="Cdc37, Hsp90 binding domain"/>
    <property type="match status" value="1"/>
</dbReference>
<dbReference type="GO" id="GO:0019901">
    <property type="term" value="F:protein kinase binding"/>
    <property type="evidence" value="ECO:0007669"/>
    <property type="project" value="InterPro"/>
</dbReference>
<evidence type="ECO:0000259" key="10">
    <source>
        <dbReference type="SMART" id="SM01070"/>
    </source>
</evidence>
<dbReference type="Pfam" id="PF03234">
    <property type="entry name" value="CDC37_N"/>
    <property type="match status" value="1"/>
</dbReference>
<evidence type="ECO:0000313" key="13">
    <source>
        <dbReference type="Proteomes" id="UP000494040"/>
    </source>
</evidence>
<dbReference type="OrthoDB" id="440202at2759"/>
<keyword evidence="4" id="KW-0963">Cytoplasm</keyword>
<dbReference type="SMART" id="SM01071">
    <property type="entry name" value="CDC37_N"/>
    <property type="match status" value="1"/>
</dbReference>
<dbReference type="Proteomes" id="UP000494040">
    <property type="component" value="Unassembled WGS sequence"/>
</dbReference>
<dbReference type="SMART" id="SM01069">
    <property type="entry name" value="CDC37_C"/>
    <property type="match status" value="1"/>
</dbReference>
<dbReference type="GO" id="GO:0005737">
    <property type="term" value="C:cytoplasm"/>
    <property type="evidence" value="ECO:0007669"/>
    <property type="project" value="UniProtKB-SubCell"/>
</dbReference>
<keyword evidence="5" id="KW-0143">Chaperone</keyword>
<evidence type="ECO:0000256" key="7">
    <source>
        <dbReference type="SAM" id="Coils"/>
    </source>
</evidence>
<organism evidence="12 13">
    <name type="scientific">Cimex lectularius</name>
    <name type="common">Bed bug</name>
    <name type="synonym">Acanthia lectularia</name>
    <dbReference type="NCBI Taxonomy" id="79782"/>
    <lineage>
        <taxon>Eukaryota</taxon>
        <taxon>Metazoa</taxon>
        <taxon>Ecdysozoa</taxon>
        <taxon>Arthropoda</taxon>
        <taxon>Hexapoda</taxon>
        <taxon>Insecta</taxon>
        <taxon>Pterygota</taxon>
        <taxon>Neoptera</taxon>
        <taxon>Paraneoptera</taxon>
        <taxon>Hemiptera</taxon>
        <taxon>Heteroptera</taxon>
        <taxon>Panheteroptera</taxon>
        <taxon>Cimicomorpha</taxon>
        <taxon>Cimicidae</taxon>
        <taxon>Cimex</taxon>
    </lineage>
</organism>
<dbReference type="KEGG" id="clec:106666584"/>
<feature type="coiled-coil region" evidence="7">
    <location>
        <begin position="246"/>
        <end position="281"/>
    </location>
</feature>
<dbReference type="GO" id="GO:0051082">
    <property type="term" value="F:unfolded protein binding"/>
    <property type="evidence" value="ECO:0007669"/>
    <property type="project" value="TreeGrafter"/>
</dbReference>
<dbReference type="EnsemblMetazoa" id="XM_014393874.2">
    <property type="protein sequence ID" value="XP_014249360.1"/>
    <property type="gene ID" value="LOC106666584"/>
</dbReference>
<name>A0A8I6THH1_CIMLE</name>
<keyword evidence="7" id="KW-0175">Coiled coil</keyword>
<comment type="subcellular location">
    <subcellularLocation>
        <location evidence="1">Cytoplasm</location>
    </subcellularLocation>
</comment>
<evidence type="ECO:0000259" key="9">
    <source>
        <dbReference type="SMART" id="SM01069"/>
    </source>
</evidence>
<reference evidence="12" key="1">
    <citation type="submission" date="2022-01" db="UniProtKB">
        <authorList>
            <consortium name="EnsemblMetazoa"/>
        </authorList>
    </citation>
    <scope>IDENTIFICATION</scope>
</reference>
<dbReference type="Gene3D" id="6.10.140.250">
    <property type="match status" value="1"/>
</dbReference>
<evidence type="ECO:0000256" key="6">
    <source>
        <dbReference type="ARBA" id="ARBA00031396"/>
    </source>
</evidence>
<dbReference type="SMART" id="SM01070">
    <property type="entry name" value="CDC37_M"/>
    <property type="match status" value="1"/>
</dbReference>
<dbReference type="InterPro" id="IPR038189">
    <property type="entry name" value="Cdc37_Hsp90-bd_sf"/>
</dbReference>
<evidence type="ECO:0000256" key="3">
    <source>
        <dbReference type="ARBA" id="ARBA00020496"/>
    </source>
</evidence>
<evidence type="ECO:0000256" key="5">
    <source>
        <dbReference type="ARBA" id="ARBA00023186"/>
    </source>
</evidence>
<dbReference type="InterPro" id="IPR013855">
    <property type="entry name" value="Cdc37_N_dom"/>
</dbReference>
<gene>
    <name evidence="12" type="primary">106666584</name>
</gene>
<dbReference type="GO" id="GO:0031072">
    <property type="term" value="F:heat shock protein binding"/>
    <property type="evidence" value="ECO:0007669"/>
    <property type="project" value="TreeGrafter"/>
</dbReference>
<dbReference type="GO" id="GO:0050821">
    <property type="term" value="P:protein stabilization"/>
    <property type="evidence" value="ECO:0007669"/>
    <property type="project" value="TreeGrafter"/>
</dbReference>
<comment type="similarity">
    <text evidence="2">Belongs to the CDC37 family.</text>
</comment>
<protein>
    <recommendedName>
        <fullName evidence="3">Hsp90 co-chaperone Cdc37</fullName>
    </recommendedName>
    <alternativeName>
        <fullName evidence="6">Hsp90 chaperone protein kinase-targeting subunit</fullName>
    </alternativeName>
</protein>
<dbReference type="GO" id="GO:0006457">
    <property type="term" value="P:protein folding"/>
    <property type="evidence" value="ECO:0007669"/>
    <property type="project" value="TreeGrafter"/>
</dbReference>